<evidence type="ECO:0000259" key="5">
    <source>
        <dbReference type="PROSITE" id="PS50937"/>
    </source>
</evidence>
<reference evidence="6 7" key="1">
    <citation type="submission" date="2015-09" db="EMBL/GenBank/DDBJ databases">
        <title>Genome sequencing project for genomic taxonomy and phylogenomics of Bacillus-like bacteria.</title>
        <authorList>
            <person name="Liu B."/>
            <person name="Wang J."/>
            <person name="Zhu Y."/>
            <person name="Liu G."/>
            <person name="Chen Q."/>
            <person name="Chen Z."/>
            <person name="Lan J."/>
            <person name="Che J."/>
            <person name="Ge C."/>
            <person name="Shi H."/>
            <person name="Pan Z."/>
            <person name="Liu X."/>
        </authorList>
    </citation>
    <scope>NUCLEOTIDE SEQUENCE [LARGE SCALE GENOMIC DNA]</scope>
    <source>
        <strain evidence="6 7">LMG 18435</strain>
    </source>
</reference>
<evidence type="ECO:0000256" key="2">
    <source>
        <dbReference type="ARBA" id="ARBA00023125"/>
    </source>
</evidence>
<dbReference type="STRING" id="157838.AN964_21140"/>
<dbReference type="GO" id="GO:0003677">
    <property type="term" value="F:DNA binding"/>
    <property type="evidence" value="ECO:0007669"/>
    <property type="project" value="UniProtKB-KW"/>
</dbReference>
<dbReference type="Gene3D" id="1.10.1660.10">
    <property type="match status" value="1"/>
</dbReference>
<keyword evidence="4" id="KW-0175">Coiled coil</keyword>
<dbReference type="Pfam" id="PF13411">
    <property type="entry name" value="MerR_1"/>
    <property type="match status" value="1"/>
</dbReference>
<keyword evidence="3" id="KW-0804">Transcription</keyword>
<feature type="coiled-coil region" evidence="4">
    <location>
        <begin position="83"/>
        <end position="117"/>
    </location>
</feature>
<dbReference type="SMART" id="SM00422">
    <property type="entry name" value="HTH_MERR"/>
    <property type="match status" value="1"/>
</dbReference>
<keyword evidence="2" id="KW-0238">DNA-binding</keyword>
<comment type="caution">
    <text evidence="6">The sequence shown here is derived from an EMBL/GenBank/DDBJ whole genome shotgun (WGS) entry which is preliminary data.</text>
</comment>
<evidence type="ECO:0000256" key="4">
    <source>
        <dbReference type="SAM" id="Coils"/>
    </source>
</evidence>
<evidence type="ECO:0000256" key="3">
    <source>
        <dbReference type="ARBA" id="ARBA00023163"/>
    </source>
</evidence>
<dbReference type="OrthoDB" id="1770985at2"/>
<dbReference type="PATRIC" id="fig|157838.3.peg.4637"/>
<evidence type="ECO:0000256" key="1">
    <source>
        <dbReference type="ARBA" id="ARBA00023015"/>
    </source>
</evidence>
<dbReference type="InterPro" id="IPR000551">
    <property type="entry name" value="MerR-type_HTH_dom"/>
</dbReference>
<name>A0A0Q3TBJ8_9BACI</name>
<proteinExistence type="predicted"/>
<accession>A0A0Q3TBJ8</accession>
<keyword evidence="1" id="KW-0805">Transcription regulation</keyword>
<dbReference type="PANTHER" id="PTHR30204:SF94">
    <property type="entry name" value="HEAVY METAL-DEPENDENT TRANSCRIPTIONAL REGULATOR HI_0293-RELATED"/>
    <property type="match status" value="1"/>
</dbReference>
<dbReference type="Proteomes" id="UP000051888">
    <property type="component" value="Unassembled WGS sequence"/>
</dbReference>
<evidence type="ECO:0000313" key="6">
    <source>
        <dbReference type="EMBL" id="KQL51470.1"/>
    </source>
</evidence>
<dbReference type="GO" id="GO:0003700">
    <property type="term" value="F:DNA-binding transcription factor activity"/>
    <property type="evidence" value="ECO:0007669"/>
    <property type="project" value="InterPro"/>
</dbReference>
<dbReference type="RefSeq" id="WP_055741778.1">
    <property type="nucleotide sequence ID" value="NZ_JAAIWL010000069.1"/>
</dbReference>
<evidence type="ECO:0000313" key="7">
    <source>
        <dbReference type="Proteomes" id="UP000051888"/>
    </source>
</evidence>
<gene>
    <name evidence="6" type="ORF">AN964_21140</name>
</gene>
<dbReference type="PROSITE" id="PS50937">
    <property type="entry name" value="HTH_MERR_2"/>
    <property type="match status" value="1"/>
</dbReference>
<sequence length="118" mass="14056">MRIGEFIAYLNTTKDTVRHYEDLQLLTPKWKGSMKDYGEKEIQDYQVIKEFKSLGLSLKEIQLLFKLKHSFGCGDSQFINEVVIQLTNHLEVLRQEEEEIKNRRIQLEKQLDEIKELL</sequence>
<dbReference type="EMBL" id="LJJC01000006">
    <property type="protein sequence ID" value="KQL51470.1"/>
    <property type="molecule type" value="Genomic_DNA"/>
</dbReference>
<dbReference type="AlphaFoldDB" id="A0A0Q3TBJ8"/>
<dbReference type="InterPro" id="IPR009061">
    <property type="entry name" value="DNA-bd_dom_put_sf"/>
</dbReference>
<dbReference type="SUPFAM" id="SSF46955">
    <property type="entry name" value="Putative DNA-binding domain"/>
    <property type="match status" value="1"/>
</dbReference>
<organism evidence="6 7">
    <name type="scientific">Heyndrickxia shackletonii</name>
    <dbReference type="NCBI Taxonomy" id="157838"/>
    <lineage>
        <taxon>Bacteria</taxon>
        <taxon>Bacillati</taxon>
        <taxon>Bacillota</taxon>
        <taxon>Bacilli</taxon>
        <taxon>Bacillales</taxon>
        <taxon>Bacillaceae</taxon>
        <taxon>Heyndrickxia</taxon>
    </lineage>
</organism>
<dbReference type="InterPro" id="IPR047057">
    <property type="entry name" value="MerR_fam"/>
</dbReference>
<protein>
    <submittedName>
        <fullName evidence="6">6-phosphogluconolactonase</fullName>
    </submittedName>
</protein>
<dbReference type="PANTHER" id="PTHR30204">
    <property type="entry name" value="REDOX-CYCLING DRUG-SENSING TRANSCRIPTIONAL ACTIVATOR SOXR"/>
    <property type="match status" value="1"/>
</dbReference>
<keyword evidence="7" id="KW-1185">Reference proteome</keyword>
<feature type="domain" description="HTH merR-type" evidence="5">
    <location>
        <begin position="1"/>
        <end position="67"/>
    </location>
</feature>